<dbReference type="PANTHER" id="PTHR35538">
    <property type="entry name" value="LIG_CHAN-GLU_BD DOMAIN-CONTAINING PROTEIN"/>
    <property type="match status" value="1"/>
</dbReference>
<evidence type="ECO:0000313" key="3">
    <source>
        <dbReference type="EnsemblMetazoa" id="Aqu2.1.25574_001"/>
    </source>
</evidence>
<sequence length="833" mass="94440">MSAETQLPLIKVERIFARDKKPEKAENRLVWGTQLKLSQEDSHLWKLRASNSRTARPLGMLPHKRKGEEWKGLSLLASERLYPLQVLQKPQKPVASGHRPSKPLPQSLRHHQQQQQQQQRNPQQHNQEHENQQNPSVPLLSSSPPPPPPATSNEGSRAVISASVIRREKPAQSMLRFPASNVVKPLKQVVIEDEEYLDVLAQVDMRHLYSSEIESKDLLQRQQENYSIFGPPPSIYQDSLNYREAKNNLSNGSRKLAKWGRTNPNGSEMLEYISFTGQSHLNYRHFSSDIRDGMDYEPCERCRLRGTRCSHCIAIRTGGGYIILDGLSSDSQLMRNKGYRKGWEYNGGNGNPNSLKSFLRRRKGGDDSELSQSSFQGDGGERGDNDGEGSGHLLRRWHDRRAEDWDGGRGSGFGLGDNTHKLHAGAGNENGYSFDDRDKRRSNALGNQKGLSNDSYKDFNQGSSNNLERNRLTSGRQRTNEMDGDYDDSTRDHANRVGSSRPRSSARSRMPGSARERGESGGDRGNKKIRKLDDFDEDGKDISLEKTSSRSRRKEGDSDDEDDEKGRGKKRSVSSASGRGNKDGSDPRSRGNIGSRHLGQVRERDDEDEDSGRSHGDLLKFKSKRDNVKVKEISLLELKGIDPLDYLAKYCIIDQTKVPHYQQVFSNVDRDEDEHITVQELDFALRAVNYNLISDSEMNYINSILELAGRYALNFQLFSLIAALSEKVVALEDMVKRLINTMDFEALETKMKKCKELFYLLANDKEGIVTTRDLAVELQAGGLTQEHVEFVTDRLNYEGRGTVQFLDYLTYVPLFVEIHDNINDNPLDFSRNR</sequence>
<feature type="compositionally biased region" description="Low complexity" evidence="1">
    <location>
        <begin position="132"/>
        <end position="142"/>
    </location>
</feature>
<dbReference type="Gene3D" id="1.10.238.10">
    <property type="entry name" value="EF-hand"/>
    <property type="match status" value="1"/>
</dbReference>
<feature type="compositionally biased region" description="Polar residues" evidence="1">
    <location>
        <begin position="444"/>
        <end position="477"/>
    </location>
</feature>
<reference evidence="4" key="1">
    <citation type="journal article" date="2010" name="Nature">
        <title>The Amphimedon queenslandica genome and the evolution of animal complexity.</title>
        <authorList>
            <person name="Srivastava M."/>
            <person name="Simakov O."/>
            <person name="Chapman J."/>
            <person name="Fahey B."/>
            <person name="Gauthier M.E."/>
            <person name="Mitros T."/>
            <person name="Richards G.S."/>
            <person name="Conaco C."/>
            <person name="Dacre M."/>
            <person name="Hellsten U."/>
            <person name="Larroux C."/>
            <person name="Putnam N.H."/>
            <person name="Stanke M."/>
            <person name="Adamska M."/>
            <person name="Darling A."/>
            <person name="Degnan S.M."/>
            <person name="Oakley T.H."/>
            <person name="Plachetzki D.C."/>
            <person name="Zhai Y."/>
            <person name="Adamski M."/>
            <person name="Calcino A."/>
            <person name="Cummins S.F."/>
            <person name="Goodstein D.M."/>
            <person name="Harris C."/>
            <person name="Jackson D.J."/>
            <person name="Leys S.P."/>
            <person name="Shu S."/>
            <person name="Woodcroft B.J."/>
            <person name="Vervoort M."/>
            <person name="Kosik K.S."/>
            <person name="Manning G."/>
            <person name="Degnan B.M."/>
            <person name="Rokhsar D.S."/>
        </authorList>
    </citation>
    <scope>NUCLEOTIDE SEQUENCE [LARGE SCALE GENOMIC DNA]</scope>
</reference>
<dbReference type="EnsemblMetazoa" id="XM_019999459.1">
    <property type="protein sequence ID" value="XP_019855018.1"/>
    <property type="gene ID" value="LOC109583927"/>
</dbReference>
<protein>
    <recommendedName>
        <fullName evidence="2">EF-hand domain-containing protein</fullName>
    </recommendedName>
</protein>
<dbReference type="InterPro" id="IPR002048">
    <property type="entry name" value="EF_hand_dom"/>
</dbReference>
<feature type="compositionally biased region" description="Basic and acidic residues" evidence="1">
    <location>
        <begin position="580"/>
        <end position="589"/>
    </location>
</feature>
<gene>
    <name evidence="3" type="primary">109583927</name>
</gene>
<dbReference type="eggNOG" id="ENOG502S4PE">
    <property type="taxonomic scope" value="Eukaryota"/>
</dbReference>
<proteinExistence type="predicted"/>
<accession>A0A1X7UC98</accession>
<dbReference type="SUPFAM" id="SSF81995">
    <property type="entry name" value="beta-sandwich domain of Sec23/24"/>
    <property type="match status" value="1"/>
</dbReference>
<dbReference type="OrthoDB" id="2121618at2759"/>
<feature type="compositionally biased region" description="Basic and acidic residues" evidence="1">
    <location>
        <begin position="514"/>
        <end position="526"/>
    </location>
</feature>
<feature type="region of interest" description="Disordered" evidence="1">
    <location>
        <begin position="89"/>
        <end position="157"/>
    </location>
</feature>
<dbReference type="PANTHER" id="PTHR35538:SF3">
    <property type="entry name" value="C-TYPE LECTIN DOMAIN-CONTAINING PROTEIN"/>
    <property type="match status" value="1"/>
</dbReference>
<organism evidence="3">
    <name type="scientific">Amphimedon queenslandica</name>
    <name type="common">Sponge</name>
    <dbReference type="NCBI Taxonomy" id="400682"/>
    <lineage>
        <taxon>Eukaryota</taxon>
        <taxon>Metazoa</taxon>
        <taxon>Porifera</taxon>
        <taxon>Demospongiae</taxon>
        <taxon>Heteroscleromorpha</taxon>
        <taxon>Haplosclerida</taxon>
        <taxon>Niphatidae</taxon>
        <taxon>Amphimedon</taxon>
    </lineage>
</organism>
<feature type="domain" description="EF-hand" evidence="2">
    <location>
        <begin position="656"/>
        <end position="691"/>
    </location>
</feature>
<evidence type="ECO:0000313" key="4">
    <source>
        <dbReference type="Proteomes" id="UP000007879"/>
    </source>
</evidence>
<dbReference type="PROSITE" id="PS50222">
    <property type="entry name" value="EF_HAND_2"/>
    <property type="match status" value="1"/>
</dbReference>
<feature type="compositionally biased region" description="Low complexity" evidence="1">
    <location>
        <begin position="496"/>
        <end position="513"/>
    </location>
</feature>
<dbReference type="InterPro" id="IPR011992">
    <property type="entry name" value="EF-hand-dom_pair"/>
</dbReference>
<feature type="region of interest" description="Disordered" evidence="1">
    <location>
        <begin position="354"/>
        <end position="392"/>
    </location>
</feature>
<dbReference type="GO" id="GO:0005509">
    <property type="term" value="F:calcium ion binding"/>
    <property type="evidence" value="ECO:0007669"/>
    <property type="project" value="InterPro"/>
</dbReference>
<dbReference type="SUPFAM" id="SSF47473">
    <property type="entry name" value="EF-hand"/>
    <property type="match status" value="1"/>
</dbReference>
<name>A0A1X7UC98_AMPQE</name>
<dbReference type="InParanoid" id="A0A1X7UC98"/>
<feature type="region of interest" description="Disordered" evidence="1">
    <location>
        <begin position="420"/>
        <end position="617"/>
    </location>
</feature>
<feature type="compositionally biased region" description="Low complexity" evidence="1">
    <location>
        <begin position="113"/>
        <end position="125"/>
    </location>
</feature>
<evidence type="ECO:0000256" key="1">
    <source>
        <dbReference type="SAM" id="MobiDB-lite"/>
    </source>
</evidence>
<dbReference type="Proteomes" id="UP000007879">
    <property type="component" value="Unassembled WGS sequence"/>
</dbReference>
<dbReference type="AlphaFoldDB" id="A0A1X7UC98"/>
<reference evidence="3" key="2">
    <citation type="submission" date="2017-05" db="UniProtKB">
        <authorList>
            <consortium name="EnsemblMetazoa"/>
        </authorList>
    </citation>
    <scope>IDENTIFICATION</scope>
</reference>
<evidence type="ECO:0000259" key="2">
    <source>
        <dbReference type="PROSITE" id="PS50222"/>
    </source>
</evidence>
<dbReference type="EnsemblMetazoa" id="Aqu2.1.25574_001">
    <property type="protein sequence ID" value="Aqu2.1.25574_001"/>
    <property type="gene ID" value="Aqu2.1.25574"/>
</dbReference>
<dbReference type="KEGG" id="aqu:109583927"/>
<keyword evidence="4" id="KW-1185">Reference proteome</keyword>